<dbReference type="RefSeq" id="WP_135794921.1">
    <property type="nucleotide sequence ID" value="NZ_CP032096.1"/>
</dbReference>
<sequence>MKQYTRDYRHGHSSRQPFQRKSQLTQEEAEPVTSGSSKWIWLVALGLTIALILGFITVQHFAQNGVKSSEKAIQSSVTTTQTPNFNPQTSTAKVAQEKVVSEQKQPLVVESLPATPEQTQEEKPVHYTFYEGLAETEVIVDAVPISVALASPYYIQAGTFGSKEVAQREKNRLKSHGQDLTISVLKQDDRVYYRLRVGPFKDRLAMNKKRNELRALGVDTLLIKAKSN</sequence>
<organism evidence="4 5">
    <name type="scientific">Hydrogenovibrio crunogenus</name>
    <dbReference type="NCBI Taxonomy" id="39765"/>
    <lineage>
        <taxon>Bacteria</taxon>
        <taxon>Pseudomonadati</taxon>
        <taxon>Pseudomonadota</taxon>
        <taxon>Gammaproteobacteria</taxon>
        <taxon>Thiotrichales</taxon>
        <taxon>Piscirickettsiaceae</taxon>
        <taxon>Hydrogenovibrio</taxon>
    </lineage>
</organism>
<name>A0A4P7NWW0_9GAMM</name>
<proteinExistence type="predicted"/>
<dbReference type="GO" id="GO:0042834">
    <property type="term" value="F:peptidoglycan binding"/>
    <property type="evidence" value="ECO:0007669"/>
    <property type="project" value="InterPro"/>
</dbReference>
<evidence type="ECO:0000313" key="4">
    <source>
        <dbReference type="EMBL" id="QBZ82167.1"/>
    </source>
</evidence>
<evidence type="ECO:0000313" key="5">
    <source>
        <dbReference type="Proteomes" id="UP000296201"/>
    </source>
</evidence>
<dbReference type="EMBL" id="CP032096">
    <property type="protein sequence ID" value="QBZ82167.1"/>
    <property type="molecule type" value="Genomic_DNA"/>
</dbReference>
<dbReference type="Proteomes" id="UP000296201">
    <property type="component" value="Chromosome"/>
</dbReference>
<protein>
    <submittedName>
        <fullName evidence="4">Cell division protein FtsN</fullName>
    </submittedName>
</protein>
<keyword evidence="2" id="KW-0812">Transmembrane</keyword>
<dbReference type="OrthoDB" id="8558195at2"/>
<dbReference type="AlphaFoldDB" id="A0A4P7NWW0"/>
<dbReference type="InterPro" id="IPR007730">
    <property type="entry name" value="SPOR-like_dom"/>
</dbReference>
<keyword evidence="2" id="KW-1133">Transmembrane helix</keyword>
<dbReference type="GO" id="GO:0051301">
    <property type="term" value="P:cell division"/>
    <property type="evidence" value="ECO:0007669"/>
    <property type="project" value="UniProtKB-KW"/>
</dbReference>
<dbReference type="PROSITE" id="PS51724">
    <property type="entry name" value="SPOR"/>
    <property type="match status" value="1"/>
</dbReference>
<feature type="region of interest" description="Disordered" evidence="1">
    <location>
        <begin position="1"/>
        <end position="30"/>
    </location>
</feature>
<evidence type="ECO:0000256" key="2">
    <source>
        <dbReference type="SAM" id="Phobius"/>
    </source>
</evidence>
<dbReference type="InterPro" id="IPR036680">
    <property type="entry name" value="SPOR-like_sf"/>
</dbReference>
<evidence type="ECO:0000256" key="1">
    <source>
        <dbReference type="SAM" id="MobiDB-lite"/>
    </source>
</evidence>
<reference evidence="4 5" key="1">
    <citation type="submission" date="2018-08" db="EMBL/GenBank/DDBJ databases">
        <title>Horizontal acquisition of hydrogen conversion ability and other habitat adaptations in Hydrogenovibrio crunogenus strains.</title>
        <authorList>
            <person name="Gonnella G."/>
            <person name="Adam N."/>
            <person name="Perner M."/>
        </authorList>
    </citation>
    <scope>NUCLEOTIDE SEQUENCE [LARGE SCALE GENOMIC DNA]</scope>
    <source>
        <strain evidence="4 5">SP-41</strain>
    </source>
</reference>
<dbReference type="Pfam" id="PF05036">
    <property type="entry name" value="SPOR"/>
    <property type="match status" value="1"/>
</dbReference>
<feature type="compositionally biased region" description="Basic and acidic residues" evidence="1">
    <location>
        <begin position="1"/>
        <end position="10"/>
    </location>
</feature>
<dbReference type="Gene3D" id="3.30.70.1070">
    <property type="entry name" value="Sporulation related repeat"/>
    <property type="match status" value="1"/>
</dbReference>
<keyword evidence="5" id="KW-1185">Reference proteome</keyword>
<feature type="domain" description="SPOR" evidence="3">
    <location>
        <begin position="147"/>
        <end position="225"/>
    </location>
</feature>
<evidence type="ECO:0000259" key="3">
    <source>
        <dbReference type="PROSITE" id="PS51724"/>
    </source>
</evidence>
<gene>
    <name evidence="4" type="primary">ftsN</name>
    <name evidence="4" type="ORF">GHNINEIG_00191</name>
</gene>
<feature type="transmembrane region" description="Helical" evidence="2">
    <location>
        <begin position="39"/>
        <end position="58"/>
    </location>
</feature>
<dbReference type="SUPFAM" id="SSF110997">
    <property type="entry name" value="Sporulation related repeat"/>
    <property type="match status" value="1"/>
</dbReference>
<keyword evidence="4" id="KW-0132">Cell division</keyword>
<accession>A0A4P7NWW0</accession>
<feature type="compositionally biased region" description="Polar residues" evidence="1">
    <location>
        <begin position="14"/>
        <end position="26"/>
    </location>
</feature>
<keyword evidence="4" id="KW-0131">Cell cycle</keyword>
<keyword evidence="2" id="KW-0472">Membrane</keyword>